<evidence type="ECO:0000259" key="6">
    <source>
        <dbReference type="Pfam" id="PF01494"/>
    </source>
</evidence>
<dbReference type="PANTHER" id="PTHR43004">
    <property type="entry name" value="TRK SYSTEM POTASSIUM UPTAKE PROTEIN"/>
    <property type="match status" value="1"/>
</dbReference>
<comment type="similarity">
    <text evidence="2">Belongs to the PheA/TfdB FAD monooxygenase family.</text>
</comment>
<keyword evidence="9" id="KW-1185">Reference proteome</keyword>
<evidence type="ECO:0000313" key="9">
    <source>
        <dbReference type="Proteomes" id="UP000250043"/>
    </source>
</evidence>
<dbReference type="InterPro" id="IPR050641">
    <property type="entry name" value="RIFMO-like"/>
</dbReference>
<dbReference type="SUPFAM" id="SSF52833">
    <property type="entry name" value="Thioredoxin-like"/>
    <property type="match status" value="1"/>
</dbReference>
<feature type="domain" description="Phenol hydroxylase-like C-terminal dimerisation" evidence="7">
    <location>
        <begin position="531"/>
        <end position="577"/>
    </location>
</feature>
<keyword evidence="4" id="KW-0274">FAD</keyword>
<accession>A0A8E2AHD5</accession>
<dbReference type="Gene3D" id="3.50.50.60">
    <property type="entry name" value="FAD/NAD(P)-binding domain"/>
    <property type="match status" value="1"/>
</dbReference>
<evidence type="ECO:0000256" key="4">
    <source>
        <dbReference type="ARBA" id="ARBA00022827"/>
    </source>
</evidence>
<keyword evidence="3" id="KW-0285">Flavoprotein</keyword>
<proteinExistence type="inferred from homology"/>
<reference evidence="8 9" key="1">
    <citation type="submission" date="2016-07" db="EMBL/GenBank/DDBJ databases">
        <title>Draft genome of the white-rot fungus Obba rivulosa 3A-2.</title>
        <authorList>
            <consortium name="DOE Joint Genome Institute"/>
            <person name="Miettinen O."/>
            <person name="Riley R."/>
            <person name="Acob R."/>
            <person name="Barry K."/>
            <person name="Cullen D."/>
            <person name="De Vries R."/>
            <person name="Hainaut M."/>
            <person name="Hatakka A."/>
            <person name="Henrissat B."/>
            <person name="Hilden K."/>
            <person name="Kuo R."/>
            <person name="Labutti K."/>
            <person name="Lipzen A."/>
            <person name="Makela M.R."/>
            <person name="Sandor L."/>
            <person name="Spatafora J.W."/>
            <person name="Grigoriev I.V."/>
            <person name="Hibbett D.S."/>
        </authorList>
    </citation>
    <scope>NUCLEOTIDE SEQUENCE [LARGE SCALE GENOMIC DNA]</scope>
    <source>
        <strain evidence="8 9">3A-2</strain>
    </source>
</reference>
<dbReference type="InterPro" id="IPR036249">
    <property type="entry name" value="Thioredoxin-like_sf"/>
</dbReference>
<comment type="cofactor">
    <cofactor evidence="1">
        <name>FAD</name>
        <dbReference type="ChEBI" id="CHEBI:57692"/>
    </cofactor>
</comment>
<evidence type="ECO:0000259" key="7">
    <source>
        <dbReference type="Pfam" id="PF07976"/>
    </source>
</evidence>
<keyword evidence="5" id="KW-0560">Oxidoreductase</keyword>
<dbReference type="Gene3D" id="3.30.70.2450">
    <property type="match status" value="1"/>
</dbReference>
<dbReference type="Pfam" id="PF01494">
    <property type="entry name" value="FAD_binding_3"/>
    <property type="match status" value="1"/>
</dbReference>
<dbReference type="PRINTS" id="PR00420">
    <property type="entry name" value="RNGMNOXGNASE"/>
</dbReference>
<dbReference type="PANTHER" id="PTHR43004:SF19">
    <property type="entry name" value="BINDING MONOOXYGENASE, PUTATIVE (JCVI)-RELATED"/>
    <property type="match status" value="1"/>
</dbReference>
<sequence>MPTMVVQMSSPFETRAQFHSICTLFNIATFHMTTSTPILIVGAGPAGLVLALSLLQNGVPVRIIDKAPEYHVGRRGRGIQPRTLEVFHMLGALPEILASSSEDHVTRVYKLPGGTEIVKEFTRTNPADPTPATPYPNPRSLGQEQTEAILRDHLSKYNGRVELNTELLSFEQYPDRVSARIAKHADGVDTEETVDCHYLVGTDGGKGIVRKQLGLSFLGETREDQHIVVADLQLKGIDHHFGHQWGDVATKFCSLRPPENDDYWTLLGAGQIDHAKIVADRDELIAFVRAVTDRDDIEVGHVKWISEFRPNIRMVDKFGEGRVFVAGDAAHVHPPTGGQGLNSSVQDSFNLGWKLALVEKGLATPALLETYTEERLPVIAEMLKKSTDLLNKTVARASSTAASARGGALRQLGVNYRWSPIVVDEGAEAEGVSGQPVAAYGDASGVLHAGDRAPDATGLHKIKGPEMVDTDTSLFRIFGSSHHTALVFATSAEEANAALGSLAEYPTEVIRAVLVLPAGAPLPAVDAEVVLEDRDGHAYAGYGAKQGRLTIAIVRPDGYVGALVHGAQGVENYFDRIFACLTA</sequence>
<protein>
    <submittedName>
        <fullName evidence="8">Monooxygenase</fullName>
    </submittedName>
</protein>
<dbReference type="GO" id="GO:0071949">
    <property type="term" value="F:FAD binding"/>
    <property type="evidence" value="ECO:0007669"/>
    <property type="project" value="InterPro"/>
</dbReference>
<evidence type="ECO:0000256" key="2">
    <source>
        <dbReference type="ARBA" id="ARBA00007801"/>
    </source>
</evidence>
<feature type="domain" description="FAD-binding" evidence="6">
    <location>
        <begin position="36"/>
        <end position="385"/>
    </location>
</feature>
<gene>
    <name evidence="8" type="ORF">OBBRIDRAFT_426693</name>
</gene>
<dbReference type="SUPFAM" id="SSF51905">
    <property type="entry name" value="FAD/NAD(P)-binding domain"/>
    <property type="match status" value="1"/>
</dbReference>
<evidence type="ECO:0000313" key="8">
    <source>
        <dbReference type="EMBL" id="OCH84203.1"/>
    </source>
</evidence>
<dbReference type="Pfam" id="PF07976">
    <property type="entry name" value="Phe_hydrox_dim"/>
    <property type="match status" value="1"/>
</dbReference>
<dbReference type="Proteomes" id="UP000250043">
    <property type="component" value="Unassembled WGS sequence"/>
</dbReference>
<organism evidence="8 9">
    <name type="scientific">Obba rivulosa</name>
    <dbReference type="NCBI Taxonomy" id="1052685"/>
    <lineage>
        <taxon>Eukaryota</taxon>
        <taxon>Fungi</taxon>
        <taxon>Dikarya</taxon>
        <taxon>Basidiomycota</taxon>
        <taxon>Agaricomycotina</taxon>
        <taxon>Agaricomycetes</taxon>
        <taxon>Polyporales</taxon>
        <taxon>Gelatoporiaceae</taxon>
        <taxon>Obba</taxon>
    </lineage>
</organism>
<dbReference type="GO" id="GO:0016709">
    <property type="term" value="F:oxidoreductase activity, acting on paired donors, with incorporation or reduction of molecular oxygen, NAD(P)H as one donor, and incorporation of one atom of oxygen"/>
    <property type="evidence" value="ECO:0007669"/>
    <property type="project" value="UniProtKB-ARBA"/>
</dbReference>
<evidence type="ECO:0000256" key="1">
    <source>
        <dbReference type="ARBA" id="ARBA00001974"/>
    </source>
</evidence>
<dbReference type="InterPro" id="IPR036188">
    <property type="entry name" value="FAD/NAD-bd_sf"/>
</dbReference>
<dbReference type="EMBL" id="KV722708">
    <property type="protein sequence ID" value="OCH84203.1"/>
    <property type="molecule type" value="Genomic_DNA"/>
</dbReference>
<evidence type="ECO:0000256" key="3">
    <source>
        <dbReference type="ARBA" id="ARBA00022630"/>
    </source>
</evidence>
<dbReference type="OrthoDB" id="2690153at2759"/>
<name>A0A8E2AHD5_9APHY</name>
<dbReference type="Gene3D" id="3.40.30.20">
    <property type="match status" value="1"/>
</dbReference>
<evidence type="ECO:0000256" key="5">
    <source>
        <dbReference type="ARBA" id="ARBA00023002"/>
    </source>
</evidence>
<dbReference type="InterPro" id="IPR002938">
    <property type="entry name" value="FAD-bd"/>
</dbReference>
<dbReference type="InterPro" id="IPR012941">
    <property type="entry name" value="Phe_hydrox_C_dim_dom"/>
</dbReference>
<keyword evidence="8" id="KW-0503">Monooxygenase</keyword>
<dbReference type="InterPro" id="IPR038220">
    <property type="entry name" value="PHOX_C_sf"/>
</dbReference>
<dbReference type="AlphaFoldDB" id="A0A8E2AHD5"/>